<organism evidence="2 3">
    <name type="scientific">Stakelama sediminis</name>
    <dbReference type="NCBI Taxonomy" id="463200"/>
    <lineage>
        <taxon>Bacteria</taxon>
        <taxon>Pseudomonadati</taxon>
        <taxon>Pseudomonadota</taxon>
        <taxon>Alphaproteobacteria</taxon>
        <taxon>Sphingomonadales</taxon>
        <taxon>Sphingomonadaceae</taxon>
        <taxon>Stakelama</taxon>
    </lineage>
</organism>
<evidence type="ECO:0000313" key="2">
    <source>
        <dbReference type="EMBL" id="MBB5717640.1"/>
    </source>
</evidence>
<dbReference type="PROSITE" id="PS51257">
    <property type="entry name" value="PROKAR_LIPOPROTEIN"/>
    <property type="match status" value="1"/>
</dbReference>
<feature type="signal peptide" evidence="1">
    <location>
        <begin position="1"/>
        <end position="16"/>
    </location>
</feature>
<sequence>MRVTVVALLAGPMLLAACNSSTRMPNSEQSATPDANVESAMPAGVAANSTAENSTVATLASKLLLNIAPDGLTLVDPQNGHSRQLPFGTAQDVVLSALSQIAGEPVKQERNGECPAGAMDIAQFANGLRLSFQNATFVGWTVPNDTGKLTTAAGVGIGSTLNMLKSAYDVRLSTSSLGQEFRAGDMAGLLGGSGSDARITTLWAGTTCIFR</sequence>
<gene>
    <name evidence="2" type="ORF">FHR23_000547</name>
</gene>
<dbReference type="AlphaFoldDB" id="A0A840YVQ5"/>
<accession>A0A840YVQ5</accession>
<reference evidence="2 3" key="1">
    <citation type="submission" date="2020-08" db="EMBL/GenBank/DDBJ databases">
        <title>Genomic Encyclopedia of Type Strains, Phase IV (KMG-IV): sequencing the most valuable type-strain genomes for metagenomic binning, comparative biology and taxonomic classification.</title>
        <authorList>
            <person name="Goeker M."/>
        </authorList>
    </citation>
    <scope>NUCLEOTIDE SEQUENCE [LARGE SCALE GENOMIC DNA]</scope>
    <source>
        <strain evidence="2 3">DSM 27203</strain>
    </source>
</reference>
<keyword evidence="3" id="KW-1185">Reference proteome</keyword>
<feature type="chain" id="PRO_5032741511" evidence="1">
    <location>
        <begin position="17"/>
        <end position="211"/>
    </location>
</feature>
<evidence type="ECO:0000313" key="3">
    <source>
        <dbReference type="Proteomes" id="UP000554342"/>
    </source>
</evidence>
<dbReference type="Proteomes" id="UP000554342">
    <property type="component" value="Unassembled WGS sequence"/>
</dbReference>
<dbReference type="EMBL" id="JACIJI010000001">
    <property type="protein sequence ID" value="MBB5717640.1"/>
    <property type="molecule type" value="Genomic_DNA"/>
</dbReference>
<protein>
    <submittedName>
        <fullName evidence="2">Uncharacterized protein</fullName>
    </submittedName>
</protein>
<proteinExistence type="predicted"/>
<keyword evidence="1" id="KW-0732">Signal</keyword>
<name>A0A840YVQ5_9SPHN</name>
<dbReference type="RefSeq" id="WP_184001379.1">
    <property type="nucleotide sequence ID" value="NZ_BAABIF010000004.1"/>
</dbReference>
<comment type="caution">
    <text evidence="2">The sequence shown here is derived from an EMBL/GenBank/DDBJ whole genome shotgun (WGS) entry which is preliminary data.</text>
</comment>
<evidence type="ECO:0000256" key="1">
    <source>
        <dbReference type="SAM" id="SignalP"/>
    </source>
</evidence>